<dbReference type="EMBL" id="ASGP02000008">
    <property type="protein sequence ID" value="KAH9493538.1"/>
    <property type="molecule type" value="Genomic_DNA"/>
</dbReference>
<gene>
    <name evidence="1" type="ORF">DERF_014279</name>
</gene>
<evidence type="ECO:0000313" key="2">
    <source>
        <dbReference type="Proteomes" id="UP000790347"/>
    </source>
</evidence>
<protein>
    <submittedName>
        <fullName evidence="1">Uncharacterized protein</fullName>
    </submittedName>
</protein>
<proteinExistence type="predicted"/>
<dbReference type="AlphaFoldDB" id="A0A922HMM3"/>
<reference evidence="1" key="1">
    <citation type="submission" date="2013-05" db="EMBL/GenBank/DDBJ databases">
        <authorList>
            <person name="Yim A.K.Y."/>
            <person name="Chan T.F."/>
            <person name="Ji K.M."/>
            <person name="Liu X.Y."/>
            <person name="Zhou J.W."/>
            <person name="Li R.Q."/>
            <person name="Yang K.Y."/>
            <person name="Li J."/>
            <person name="Li M."/>
            <person name="Law P.T.W."/>
            <person name="Wu Y.L."/>
            <person name="Cai Z.L."/>
            <person name="Qin H."/>
            <person name="Bao Y."/>
            <person name="Leung R.K.K."/>
            <person name="Ng P.K.S."/>
            <person name="Zou J."/>
            <person name="Zhong X.J."/>
            <person name="Ran P.X."/>
            <person name="Zhong N.S."/>
            <person name="Liu Z.G."/>
            <person name="Tsui S.K.W."/>
        </authorList>
    </citation>
    <scope>NUCLEOTIDE SEQUENCE</scope>
    <source>
        <strain evidence="1">Derf</strain>
        <tissue evidence="1">Whole organism</tissue>
    </source>
</reference>
<dbReference type="Proteomes" id="UP000790347">
    <property type="component" value="Unassembled WGS sequence"/>
</dbReference>
<reference evidence="1" key="2">
    <citation type="journal article" date="2022" name="Res Sq">
        <title>Comparative Genomics Reveals Insights into the Divergent Evolution of Astigmatic Mites and Household Pest Adaptations.</title>
        <authorList>
            <person name="Xiong Q."/>
            <person name="Wan A.T.-Y."/>
            <person name="Liu X.-Y."/>
            <person name="Fung C.S.-H."/>
            <person name="Xiao X."/>
            <person name="Malainual N."/>
            <person name="Hou J."/>
            <person name="Wang L."/>
            <person name="Wang M."/>
            <person name="Yang K."/>
            <person name="Cui Y."/>
            <person name="Leung E."/>
            <person name="Nong W."/>
            <person name="Shin S.-K."/>
            <person name="Au S."/>
            <person name="Jeong K.Y."/>
            <person name="Chew F.T."/>
            <person name="Hui J."/>
            <person name="Leung T.F."/>
            <person name="Tungtrongchitr A."/>
            <person name="Zhong N."/>
            <person name="Liu Z."/>
            <person name="Tsui S."/>
        </authorList>
    </citation>
    <scope>NUCLEOTIDE SEQUENCE</scope>
    <source>
        <strain evidence="1">Derf</strain>
        <tissue evidence="1">Whole organism</tissue>
    </source>
</reference>
<keyword evidence="2" id="KW-1185">Reference proteome</keyword>
<accession>A0A922HMM3</accession>
<comment type="caution">
    <text evidence="1">The sequence shown here is derived from an EMBL/GenBank/DDBJ whole genome shotgun (WGS) entry which is preliminary data.</text>
</comment>
<evidence type="ECO:0000313" key="1">
    <source>
        <dbReference type="EMBL" id="KAH9493538.1"/>
    </source>
</evidence>
<sequence>MRNGSLMPKLDLGCGGGQVTYVVATFEPRIRSNRIEYGQKTTLKRILEHCPGSKFNQLIDDDQDARLPQKPKQ</sequence>
<organism evidence="1 2">
    <name type="scientific">Dermatophagoides farinae</name>
    <name type="common">American house dust mite</name>
    <dbReference type="NCBI Taxonomy" id="6954"/>
    <lineage>
        <taxon>Eukaryota</taxon>
        <taxon>Metazoa</taxon>
        <taxon>Ecdysozoa</taxon>
        <taxon>Arthropoda</taxon>
        <taxon>Chelicerata</taxon>
        <taxon>Arachnida</taxon>
        <taxon>Acari</taxon>
        <taxon>Acariformes</taxon>
        <taxon>Sarcoptiformes</taxon>
        <taxon>Astigmata</taxon>
        <taxon>Psoroptidia</taxon>
        <taxon>Analgoidea</taxon>
        <taxon>Pyroglyphidae</taxon>
        <taxon>Dermatophagoidinae</taxon>
        <taxon>Dermatophagoides</taxon>
    </lineage>
</organism>
<name>A0A922HMM3_DERFA</name>